<keyword evidence="3" id="KW-1185">Reference proteome</keyword>
<dbReference type="Proteomes" id="UP000011861">
    <property type="component" value="Segment"/>
</dbReference>
<dbReference type="EMBL" id="AB711120">
    <property type="protein sequence ID" value="BAM99151.1"/>
    <property type="molecule type" value="Genomic_DNA"/>
</dbReference>
<feature type="region of interest" description="Disordered" evidence="1">
    <location>
        <begin position="71"/>
        <end position="98"/>
    </location>
</feature>
<dbReference type="KEGG" id="vg:15042092"/>
<evidence type="ECO:0000256" key="1">
    <source>
        <dbReference type="SAM" id="MobiDB-lite"/>
    </source>
</evidence>
<evidence type="ECO:0000313" key="3">
    <source>
        <dbReference type="Proteomes" id="UP000011861"/>
    </source>
</evidence>
<organism evidence="2 3">
    <name type="scientific">Bacillus phage PM1</name>
    <dbReference type="NCBI Taxonomy" id="547228"/>
    <lineage>
        <taxon>Viruses</taxon>
        <taxon>Duplodnaviria</taxon>
        <taxon>Heunggongvirae</taxon>
        <taxon>Uroviricota</taxon>
        <taxon>Caudoviricetes</taxon>
        <taxon>Pemunavirus</taxon>
        <taxon>Pemunavirus PM1</taxon>
    </lineage>
</organism>
<feature type="compositionally biased region" description="Polar residues" evidence="1">
    <location>
        <begin position="73"/>
        <end position="88"/>
    </location>
</feature>
<reference evidence="2 3" key="1">
    <citation type="journal article" date="2013" name="Virus Genes">
        <title>Complete nucleotide sequence of Bacillus subtilis (natto) bacteriophage PM1, a phage associated with disruption of food production.</title>
        <authorList>
            <person name="Umene K."/>
            <person name="Shiraishi A."/>
        </authorList>
    </citation>
    <scope>NUCLEOTIDE SEQUENCE [LARGE SCALE GENOMIC DNA]</scope>
    <source>
        <strain evidence="2">PM1</strain>
    </source>
</reference>
<protein>
    <submittedName>
        <fullName evidence="2">Uncharacterized protein</fullName>
    </submittedName>
</protein>
<dbReference type="OrthoDB" id="40851at10239"/>
<proteinExistence type="predicted"/>
<sequence length="122" mass="14116">MIFTLSPILGGRTEVLNTPFTEALQHLLYYREREENKAKSEEGRIWLDFLSRMNSHPFAPEQQRKAFIKSIEPKNQNTGAVNESTPPEQKSKRFETNDALMKHLKARTDAMIQEKQQLKKGG</sequence>
<dbReference type="RefSeq" id="YP_007678097.1">
    <property type="nucleotide sequence ID" value="NC_020883.1"/>
</dbReference>
<dbReference type="GeneID" id="15042092"/>
<accession>M4ZRN8</accession>
<name>M4ZRN8_9CAUD</name>
<evidence type="ECO:0000313" key="2">
    <source>
        <dbReference type="EMBL" id="BAM99151.1"/>
    </source>
</evidence>